<dbReference type="AlphaFoldDB" id="A0A680PFX4"/>
<dbReference type="InterPro" id="IPR019690">
    <property type="entry name" value="DUF2569"/>
</dbReference>
<dbReference type="Proteomes" id="UP000240382">
    <property type="component" value="Unassembled WGS sequence"/>
</dbReference>
<protein>
    <submittedName>
        <fullName evidence="3">DUF2569 domain-containing protein</fullName>
    </submittedName>
</protein>
<feature type="transmembrane region" description="Helical" evidence="1">
    <location>
        <begin position="143"/>
        <end position="161"/>
    </location>
</feature>
<proteinExistence type="predicted"/>
<dbReference type="EMBL" id="PYQT01000016">
    <property type="protein sequence ID" value="PSY40991.1"/>
    <property type="molecule type" value="Genomic_DNA"/>
</dbReference>
<dbReference type="EMBL" id="CP117562">
    <property type="protein sequence ID" value="WDB29908.1"/>
    <property type="molecule type" value="Genomic_DNA"/>
</dbReference>
<dbReference type="EMBL" id="CP070296">
    <property type="protein sequence ID" value="QST73096.1"/>
    <property type="molecule type" value="Genomic_DNA"/>
</dbReference>
<sequence>MWVKEGEELKATCKSCGVSVLPPDDYCKSCTDKKLTGIGGWLYFPAIGLVLGIIANIYSTVRTWKLAQVIQEEPLRTVLFLETAGFAILFLLVSYTTYLFFKKKRQLPQYYIALLLALFAFNVADIWGTVTLIGVSFDLKDAWELLKSIIHLAIWIPYFRLSKRVKLTFVN</sequence>
<reference evidence="2 5" key="1">
    <citation type="submission" date="2018-03" db="EMBL/GenBank/DDBJ databases">
        <title>Whole Genome Sequencing of Escherichia coli isolates from wildlife.</title>
        <authorList>
            <person name="Whitehouse C.A."/>
            <person name="Lacher D.W."/>
            <person name="Mammel M.K."/>
            <person name="Barnaba T."/>
            <person name="Lorch J.M."/>
        </authorList>
    </citation>
    <scope>NUCLEOTIDE SEQUENCE [LARGE SCALE GENOMIC DNA]</scope>
    <source>
        <strain evidence="2 5">20507-2</strain>
    </source>
</reference>
<dbReference type="Proteomes" id="UP001219219">
    <property type="component" value="Chromosome"/>
</dbReference>
<name>A0A680PFX4_ESCAL</name>
<dbReference type="RefSeq" id="WP_000270074.1">
    <property type="nucleotide sequence ID" value="NZ_BBVH01000012.1"/>
</dbReference>
<evidence type="ECO:0000256" key="1">
    <source>
        <dbReference type="SAM" id="Phobius"/>
    </source>
</evidence>
<feature type="transmembrane region" description="Helical" evidence="1">
    <location>
        <begin position="78"/>
        <end position="101"/>
    </location>
</feature>
<evidence type="ECO:0000313" key="6">
    <source>
        <dbReference type="Proteomes" id="UP000663211"/>
    </source>
</evidence>
<feature type="transmembrane region" description="Helical" evidence="1">
    <location>
        <begin position="38"/>
        <end position="58"/>
    </location>
</feature>
<gene>
    <name evidence="2" type="ORF">C7B09_15230</name>
    <name evidence="3" type="ORF">JRC44_20330</name>
    <name evidence="4" type="ORF">PS049_02805</name>
</gene>
<keyword evidence="1" id="KW-1133">Transmembrane helix</keyword>
<reference evidence="3 6" key="2">
    <citation type="submission" date="2021-03" db="EMBL/GenBank/DDBJ databases">
        <title>Comparative genomics of Chinese and international isolates of Escherichia albertii: population structure and evolution of virulence and antimicrobial resistance.</title>
        <authorList>
            <person name="Wang H."/>
            <person name="Xiong Y."/>
            <person name="Luo L."/>
        </authorList>
    </citation>
    <scope>NUCLEOTIDE SEQUENCE [LARGE SCALE GENOMIC DNA]</scope>
    <source>
        <strain evidence="3 6">Sample 165</strain>
    </source>
</reference>
<feature type="transmembrane region" description="Helical" evidence="1">
    <location>
        <begin position="113"/>
        <end position="137"/>
    </location>
</feature>
<accession>A0A680PFX4</accession>
<evidence type="ECO:0000313" key="3">
    <source>
        <dbReference type="EMBL" id="QST73096.1"/>
    </source>
</evidence>
<reference evidence="4" key="3">
    <citation type="submission" date="2023-02" db="EMBL/GenBank/DDBJ databases">
        <title>Escherichia albertii as a potential enteropathogen in the light of epidemiological and genomic studies.</title>
        <authorList>
            <person name="Leszczynska K."/>
            <person name="Swiecicka I."/>
            <person name="Daniluk T."/>
            <person name="Lebensztejn D."/>
            <person name="Chmielewska S."/>
            <person name="Leszczynska D."/>
            <person name="Gawor J."/>
            <person name="Kliber M."/>
        </authorList>
    </citation>
    <scope>NUCLEOTIDE SEQUENCE</scope>
    <source>
        <strain evidence="4">BIA_7</strain>
    </source>
</reference>
<keyword evidence="1" id="KW-0812">Transmembrane</keyword>
<keyword evidence="1" id="KW-0472">Membrane</keyword>
<dbReference type="Pfam" id="PF10754">
    <property type="entry name" value="DUF2569"/>
    <property type="match status" value="1"/>
</dbReference>
<dbReference type="Proteomes" id="UP000663211">
    <property type="component" value="Chromosome"/>
</dbReference>
<organism evidence="3 6">
    <name type="scientific">Escherichia albertii</name>
    <dbReference type="NCBI Taxonomy" id="208962"/>
    <lineage>
        <taxon>Bacteria</taxon>
        <taxon>Pseudomonadati</taxon>
        <taxon>Pseudomonadota</taxon>
        <taxon>Gammaproteobacteria</taxon>
        <taxon>Enterobacterales</taxon>
        <taxon>Enterobacteriaceae</taxon>
        <taxon>Escherichia</taxon>
    </lineage>
</organism>
<evidence type="ECO:0000313" key="2">
    <source>
        <dbReference type="EMBL" id="PSY40991.1"/>
    </source>
</evidence>
<evidence type="ECO:0000313" key="4">
    <source>
        <dbReference type="EMBL" id="WDB29908.1"/>
    </source>
</evidence>
<keyword evidence="5" id="KW-1185">Reference proteome</keyword>
<evidence type="ECO:0000313" key="5">
    <source>
        <dbReference type="Proteomes" id="UP000240382"/>
    </source>
</evidence>